<dbReference type="Proteomes" id="UP001267290">
    <property type="component" value="Unassembled WGS sequence"/>
</dbReference>
<evidence type="ECO:0008006" key="3">
    <source>
        <dbReference type="Google" id="ProtNLM"/>
    </source>
</evidence>
<keyword evidence="2" id="KW-1185">Reference proteome</keyword>
<dbReference type="RefSeq" id="WP_310500453.1">
    <property type="nucleotide sequence ID" value="NZ_JAVDSB010000008.1"/>
</dbReference>
<comment type="caution">
    <text evidence="1">The sequence shown here is derived from an EMBL/GenBank/DDBJ whole genome shotgun (WGS) entry which is preliminary data.</text>
</comment>
<dbReference type="EMBL" id="JAVDSB010000008">
    <property type="protein sequence ID" value="MDR6552966.1"/>
    <property type="molecule type" value="Genomic_DNA"/>
</dbReference>
<proteinExistence type="predicted"/>
<protein>
    <recommendedName>
        <fullName evidence="3">Molybdopterin-dependent oxidoreductase</fullName>
    </recommendedName>
</protein>
<dbReference type="SUPFAM" id="SSF56524">
    <property type="entry name" value="Oxidoreductase molybdopterin-binding domain"/>
    <property type="match status" value="1"/>
</dbReference>
<organism evidence="1 2">
    <name type="scientific">Paenibacillus qinlingensis</name>
    <dbReference type="NCBI Taxonomy" id="1837343"/>
    <lineage>
        <taxon>Bacteria</taxon>
        <taxon>Bacillati</taxon>
        <taxon>Bacillota</taxon>
        <taxon>Bacilli</taxon>
        <taxon>Bacillales</taxon>
        <taxon>Paenibacillaceae</taxon>
        <taxon>Paenibacillus</taxon>
    </lineage>
</organism>
<dbReference type="InterPro" id="IPR036374">
    <property type="entry name" value="OxRdtase_Mopterin-bd_sf"/>
</dbReference>
<accession>A0ABU1P0U5</accession>
<sequence>MQADLHIVVTDIHRKMETFTVEEMVALADQRFPIQERVPSVAGAAFDLKSWYRSWQSQRQENEAEEPTHVRVEAVDEFQALIPWIQVDQAAFLYEQEGLPLKKGYPIRLYVPDGSSECLNVKSIVKVWFLNEPALGDEATYGFKNKVSLDDLKFKK</sequence>
<name>A0ABU1P0U5_9BACL</name>
<dbReference type="Gene3D" id="3.90.420.10">
    <property type="entry name" value="Oxidoreductase, molybdopterin-binding domain"/>
    <property type="match status" value="1"/>
</dbReference>
<evidence type="ECO:0000313" key="2">
    <source>
        <dbReference type="Proteomes" id="UP001267290"/>
    </source>
</evidence>
<gene>
    <name evidence="1" type="ORF">J2736_004173</name>
</gene>
<evidence type="ECO:0000313" key="1">
    <source>
        <dbReference type="EMBL" id="MDR6552966.1"/>
    </source>
</evidence>
<reference evidence="1 2" key="1">
    <citation type="submission" date="2023-07" db="EMBL/GenBank/DDBJ databases">
        <title>Sorghum-associated microbial communities from plants grown in Nebraska, USA.</title>
        <authorList>
            <person name="Schachtman D."/>
        </authorList>
    </citation>
    <scope>NUCLEOTIDE SEQUENCE [LARGE SCALE GENOMIC DNA]</scope>
    <source>
        <strain evidence="1 2">CC258</strain>
    </source>
</reference>